<evidence type="ECO:0000256" key="1">
    <source>
        <dbReference type="SAM" id="MobiDB-lite"/>
    </source>
</evidence>
<organism evidence="4 5">
    <name type="scientific">Sanguibacter suaedae</name>
    <dbReference type="NCBI Taxonomy" id="2795737"/>
    <lineage>
        <taxon>Bacteria</taxon>
        <taxon>Bacillati</taxon>
        <taxon>Actinomycetota</taxon>
        <taxon>Actinomycetes</taxon>
        <taxon>Micrococcales</taxon>
        <taxon>Sanguibacteraceae</taxon>
        <taxon>Sanguibacter</taxon>
    </lineage>
</organism>
<reference evidence="4" key="1">
    <citation type="submission" date="2020-12" db="EMBL/GenBank/DDBJ databases">
        <title>Sanguibacter suaedae sp. nov., isolated from Suaeda aralocaspica.</title>
        <authorList>
            <person name="Ma Q."/>
        </authorList>
    </citation>
    <scope>NUCLEOTIDE SEQUENCE</scope>
    <source>
        <strain evidence="4">YZGR15</strain>
    </source>
</reference>
<keyword evidence="5" id="KW-1185">Reference proteome</keyword>
<comment type="caution">
    <text evidence="4">The sequence shown here is derived from an EMBL/GenBank/DDBJ whole genome shotgun (WGS) entry which is preliminary data.</text>
</comment>
<evidence type="ECO:0000256" key="2">
    <source>
        <dbReference type="SAM" id="SignalP"/>
    </source>
</evidence>
<proteinExistence type="predicted"/>
<dbReference type="Pfam" id="PF14016">
    <property type="entry name" value="DUF4232"/>
    <property type="match status" value="1"/>
</dbReference>
<dbReference type="EMBL" id="JAEINH010000005">
    <property type="protein sequence ID" value="MBI9114816.1"/>
    <property type="molecule type" value="Genomic_DNA"/>
</dbReference>
<dbReference type="Proteomes" id="UP000602087">
    <property type="component" value="Unassembled WGS sequence"/>
</dbReference>
<evidence type="ECO:0000313" key="5">
    <source>
        <dbReference type="Proteomes" id="UP000602087"/>
    </source>
</evidence>
<feature type="chain" id="PRO_5039387691" evidence="2">
    <location>
        <begin position="25"/>
        <end position="332"/>
    </location>
</feature>
<evidence type="ECO:0000313" key="4">
    <source>
        <dbReference type="EMBL" id="MBI9114816.1"/>
    </source>
</evidence>
<dbReference type="InterPro" id="IPR025326">
    <property type="entry name" value="DUF4232"/>
</dbReference>
<gene>
    <name evidence="4" type="ORF">JAV76_07290</name>
</gene>
<feature type="signal peptide" evidence="2">
    <location>
        <begin position="1"/>
        <end position="24"/>
    </location>
</feature>
<sequence>MPRAMTLTAVAAALVAGVALLVTAHGDDGAPQAAPEVRLAGPGPALPAPPVSDGAAPPCGPADLDIAVEVVDRARGNGWARLRAVNRADRACTLAGAPPLTLDQDGPLLLVIDHGSELLPAVDAPEEVRLEPRASASAQLAWRGYGTAADTTTPQTIGVGMADGSLVVAAPGPRGFEAPFDVVDGASMTVGPWQPLGYGPPRVDEPPLEPGTSGACLAEDLVASVDGPQAPGSGAQESEELTGRVWLTHIGLGPCVVPHEFSLAHESGGSVAAHLDDVLPGRDVALRPGDAVSARLPWPDIEPVLDAPAQWSARVGHTDGRVPFVVDGGPGV</sequence>
<feature type="region of interest" description="Disordered" evidence="1">
    <location>
        <begin position="30"/>
        <end position="59"/>
    </location>
</feature>
<evidence type="ECO:0000259" key="3">
    <source>
        <dbReference type="Pfam" id="PF14016"/>
    </source>
</evidence>
<dbReference type="AlphaFoldDB" id="A0A934IBH5"/>
<dbReference type="RefSeq" id="WP_198733389.1">
    <property type="nucleotide sequence ID" value="NZ_JAEINH010000005.1"/>
</dbReference>
<name>A0A934IBH5_9MICO</name>
<feature type="domain" description="DUF4232" evidence="3">
    <location>
        <begin position="59"/>
        <end position="194"/>
    </location>
</feature>
<accession>A0A934IBH5</accession>
<keyword evidence="2" id="KW-0732">Signal</keyword>
<protein>
    <submittedName>
        <fullName evidence="4">DUF4232 domain-containing protein</fullName>
    </submittedName>
</protein>